<evidence type="ECO:0000256" key="2">
    <source>
        <dbReference type="ARBA" id="ARBA00022771"/>
    </source>
</evidence>
<dbReference type="InterPro" id="IPR036236">
    <property type="entry name" value="Znf_C2H2_sf"/>
</dbReference>
<dbReference type="EMBL" id="NWSH01002383">
    <property type="protein sequence ID" value="PCG68423.1"/>
    <property type="molecule type" value="Genomic_DNA"/>
</dbReference>
<dbReference type="GO" id="GO:0008270">
    <property type="term" value="F:zinc ion binding"/>
    <property type="evidence" value="ECO:0007669"/>
    <property type="project" value="UniProtKB-KW"/>
</dbReference>
<keyword evidence="2" id="KW-0863">Zinc-finger</keyword>
<keyword evidence="3" id="KW-0862">Zinc</keyword>
<evidence type="ECO:0000256" key="4">
    <source>
        <dbReference type="SAM" id="MobiDB-lite"/>
    </source>
</evidence>
<dbReference type="PANTHER" id="PTHR21402:SF5">
    <property type="entry name" value="GAMETOCYTE SPECIFIC FACTOR 1"/>
    <property type="match status" value="1"/>
</dbReference>
<evidence type="ECO:0000256" key="3">
    <source>
        <dbReference type="ARBA" id="ARBA00022833"/>
    </source>
</evidence>
<comment type="caution">
    <text evidence="6">The sequence shown here is derived from an EMBL/GenBank/DDBJ whole genome shotgun (WGS) entry which is preliminary data.</text>
</comment>
<dbReference type="SUPFAM" id="SSF57667">
    <property type="entry name" value="beta-beta-alpha zinc fingers"/>
    <property type="match status" value="1"/>
</dbReference>
<feature type="region of interest" description="Disordered" evidence="4">
    <location>
        <begin position="86"/>
        <end position="105"/>
    </location>
</feature>
<dbReference type="InterPro" id="IPR051591">
    <property type="entry name" value="UPF0224_FAM112_RNA_Proc"/>
</dbReference>
<keyword evidence="1" id="KW-0479">Metal-binding</keyword>
<dbReference type="Pfam" id="PF05253">
    <property type="entry name" value="zf-U11-48K"/>
    <property type="match status" value="2"/>
</dbReference>
<sequence length="105" mass="12492">MMDDEEYTTCPYDKSHRIAKSRIQHHIVKCQKSWPKLLICPFNATHRYPEHLIKEHCYSCPDRQPEDDHMKKPPIGTVGALTMPRPLLQKEYLPENDPESDYWDK</sequence>
<dbReference type="PANTHER" id="PTHR21402">
    <property type="entry name" value="GAMETOCYTE SPECIFIC FACTOR 1-RELATED"/>
    <property type="match status" value="1"/>
</dbReference>
<accession>A0A2A4JAK0</accession>
<evidence type="ECO:0000256" key="1">
    <source>
        <dbReference type="ARBA" id="ARBA00022723"/>
    </source>
</evidence>
<reference evidence="6" key="1">
    <citation type="submission" date="2017-09" db="EMBL/GenBank/DDBJ databases">
        <title>Contemporary evolution of a Lepidopteran species, Heliothis virescens, in response to modern agricultural practices.</title>
        <authorList>
            <person name="Fritz M.L."/>
            <person name="Deyonke A.M."/>
            <person name="Papanicolaou A."/>
            <person name="Micinski S."/>
            <person name="Westbrook J."/>
            <person name="Gould F."/>
        </authorList>
    </citation>
    <scope>NUCLEOTIDE SEQUENCE [LARGE SCALE GENOMIC DNA]</scope>
    <source>
        <strain evidence="6">HvINT-</strain>
        <tissue evidence="6">Whole body</tissue>
    </source>
</reference>
<protein>
    <recommendedName>
        <fullName evidence="5">CHHC U11-48K-type domain-containing protein</fullName>
    </recommendedName>
</protein>
<dbReference type="STRING" id="7102.A0A2A4JAK0"/>
<dbReference type="PROSITE" id="PS51800">
    <property type="entry name" value="ZF_CHHC_U11_48K"/>
    <property type="match status" value="2"/>
</dbReference>
<evidence type="ECO:0000313" key="6">
    <source>
        <dbReference type="EMBL" id="PCG68423.1"/>
    </source>
</evidence>
<gene>
    <name evidence="6" type="ORF">B5V51_5264</name>
</gene>
<feature type="compositionally biased region" description="Acidic residues" evidence="4">
    <location>
        <begin position="94"/>
        <end position="105"/>
    </location>
</feature>
<proteinExistence type="predicted"/>
<feature type="domain" description="CHHC U11-48K-type" evidence="5">
    <location>
        <begin position="37"/>
        <end position="64"/>
    </location>
</feature>
<dbReference type="InterPro" id="IPR022776">
    <property type="entry name" value="TRM13/UPF0224_CHHC_Znf_dom"/>
</dbReference>
<name>A0A2A4JAK0_HELVI</name>
<dbReference type="AlphaFoldDB" id="A0A2A4JAK0"/>
<organism evidence="6">
    <name type="scientific">Heliothis virescens</name>
    <name type="common">Tobacco budworm moth</name>
    <dbReference type="NCBI Taxonomy" id="7102"/>
    <lineage>
        <taxon>Eukaryota</taxon>
        <taxon>Metazoa</taxon>
        <taxon>Ecdysozoa</taxon>
        <taxon>Arthropoda</taxon>
        <taxon>Hexapoda</taxon>
        <taxon>Insecta</taxon>
        <taxon>Pterygota</taxon>
        <taxon>Neoptera</taxon>
        <taxon>Endopterygota</taxon>
        <taxon>Lepidoptera</taxon>
        <taxon>Glossata</taxon>
        <taxon>Ditrysia</taxon>
        <taxon>Noctuoidea</taxon>
        <taxon>Noctuidae</taxon>
        <taxon>Heliothinae</taxon>
        <taxon>Heliothis</taxon>
    </lineage>
</organism>
<feature type="domain" description="CHHC U11-48K-type" evidence="5">
    <location>
        <begin position="7"/>
        <end position="34"/>
    </location>
</feature>
<evidence type="ECO:0000259" key="5">
    <source>
        <dbReference type="PROSITE" id="PS51800"/>
    </source>
</evidence>